<proteinExistence type="predicted"/>
<dbReference type="EMBL" id="FPHN01000080">
    <property type="protein sequence ID" value="SFV57684.1"/>
    <property type="molecule type" value="Genomic_DNA"/>
</dbReference>
<gene>
    <name evidence="1" type="ORF">MNB_SV-14-1381</name>
</gene>
<evidence type="ECO:0000313" key="1">
    <source>
        <dbReference type="EMBL" id="SFV57684.1"/>
    </source>
</evidence>
<dbReference type="Pfam" id="PF06097">
    <property type="entry name" value="DUF945"/>
    <property type="match status" value="1"/>
</dbReference>
<dbReference type="InterPro" id="IPR010352">
    <property type="entry name" value="DUF945"/>
</dbReference>
<organism evidence="1">
    <name type="scientific">hydrothermal vent metagenome</name>
    <dbReference type="NCBI Taxonomy" id="652676"/>
    <lineage>
        <taxon>unclassified sequences</taxon>
        <taxon>metagenomes</taxon>
        <taxon>ecological metagenomes</taxon>
    </lineage>
</organism>
<reference evidence="1" key="1">
    <citation type="submission" date="2016-10" db="EMBL/GenBank/DDBJ databases">
        <authorList>
            <person name="de Groot N.N."/>
        </authorList>
    </citation>
    <scope>NUCLEOTIDE SEQUENCE</scope>
</reference>
<dbReference type="AlphaFoldDB" id="A0A1W1BW26"/>
<sequence>MKKISLILITTLALWAISTFIIGNQTQAQLQNYIDKSNKLYANNGIELKLTNYKKSFLNSTAQVEINFSDPKIVKLLEKDYIVPLKLNYYIEHGPIFFQNGLGVGLSKIENKLLLSSILKGDAKKEFLKLVKDDLHLNTEMVLSFAKKLNYKIQSDKLNIKEDKKTLSISPLNIEGTSNIKTFKGDGTVKIAKLELKEDNSSNGMELNNLIAKVKINEIFNDAIFFGDFKFSVDKMIIKDESNPKLKKIDIAFDAEMSNQRASQTTMNSLFNGTINLTNTKLPKEFKELESINLSADMKELGIEGMFEFQQVTQNIQKEQNELIKKLQTQKPEEMQTTMKELRNIEEKFLTKIIHTLNKLLIKDKTSIAYKAKINTKDKQTSKALLEVGYTGDIDFKGTIEELTQKIKAQILSLIRVNVNVTLNKKHLSLLPIPMLKQQIQMGVAQGFVKENNSSYVLDGYYKNKELIVNDNNLTSTVLPLLMMLTTH</sequence>
<name>A0A1W1BW26_9ZZZZ</name>
<protein>
    <submittedName>
        <fullName evidence="1">Uncharacterized protein</fullName>
    </submittedName>
</protein>
<accession>A0A1W1BW26</accession>